<dbReference type="Proteomes" id="UP000251995">
    <property type="component" value="Chromosome"/>
</dbReference>
<dbReference type="GO" id="GO:0005737">
    <property type="term" value="C:cytoplasm"/>
    <property type="evidence" value="ECO:0007669"/>
    <property type="project" value="TreeGrafter"/>
</dbReference>
<dbReference type="SUPFAM" id="SSF51735">
    <property type="entry name" value="NAD(P)-binding Rossmann-fold domains"/>
    <property type="match status" value="1"/>
</dbReference>
<keyword evidence="2 4" id="KW-0521">NADP</keyword>
<comment type="pathway">
    <text evidence="4">Cofactor biosynthesis; (R)-pantothenate biosynthesis; (R)-pantoate from 3-methyl-2-oxobutanoate: step 2/2.</text>
</comment>
<dbReference type="InterPro" id="IPR013752">
    <property type="entry name" value="KPA_reductase"/>
</dbReference>
<dbReference type="NCBIfam" id="NF005091">
    <property type="entry name" value="PRK06522.2-2"/>
    <property type="match status" value="1"/>
</dbReference>
<comment type="catalytic activity">
    <reaction evidence="4">
        <text>(R)-pantoate + NADP(+) = 2-dehydropantoate + NADPH + H(+)</text>
        <dbReference type="Rhea" id="RHEA:16233"/>
        <dbReference type="ChEBI" id="CHEBI:11561"/>
        <dbReference type="ChEBI" id="CHEBI:15378"/>
        <dbReference type="ChEBI" id="CHEBI:15980"/>
        <dbReference type="ChEBI" id="CHEBI:57783"/>
        <dbReference type="ChEBI" id="CHEBI:58349"/>
        <dbReference type="EC" id="1.1.1.169"/>
    </reaction>
</comment>
<dbReference type="UniPathway" id="UPA00028">
    <property type="reaction ID" value="UER00004"/>
</dbReference>
<feature type="domain" description="Ketopantoate reductase C-terminal" evidence="6">
    <location>
        <begin position="177"/>
        <end position="296"/>
    </location>
</feature>
<dbReference type="OrthoDB" id="9796561at2"/>
<dbReference type="KEGG" id="acij:JS278_01835"/>
<organism evidence="7 8">
    <name type="scientific">Acidipropionibacterium virtanenii</name>
    <dbReference type="NCBI Taxonomy" id="2057246"/>
    <lineage>
        <taxon>Bacteria</taxon>
        <taxon>Bacillati</taxon>
        <taxon>Actinomycetota</taxon>
        <taxon>Actinomycetes</taxon>
        <taxon>Propionibacteriales</taxon>
        <taxon>Propionibacteriaceae</taxon>
        <taxon>Acidipropionibacterium</taxon>
    </lineage>
</organism>
<dbReference type="PANTHER" id="PTHR21708">
    <property type="entry name" value="PROBABLE 2-DEHYDROPANTOATE 2-REDUCTASE"/>
    <property type="match status" value="1"/>
</dbReference>
<sequence>MRIAVIGAGAIGGFYGAALSAAGQDVSFIARGATLEALRTHGLRIIGEQTLTLDVAATDDAAEIGPVEVVLMCTKTFQVADAARSYLPALMGPDTLVVSTQNGVQAPFLLERTVGREHVGPGVCRVWSKIAEPGVIDLMGGPKSLVVGTWDDAVTPVLSAFRAALHQAGVATSESTDIWTELWTKVIHVVPQGAVGALLDAPLGELLDRHRALYRRTMAETAEVARAHGAKLPDDVVEATLGFLAGQDPSSTTSFQRDITSGRRSEFAAQVGAIPALGDEVGVDTPVNDVIAEVLGLAEERNRAA</sequence>
<gene>
    <name evidence="7" type="ORF">JS278_01835</name>
</gene>
<dbReference type="PANTHER" id="PTHR21708:SF26">
    <property type="entry name" value="2-DEHYDROPANTOATE 2-REDUCTASE"/>
    <property type="match status" value="1"/>
</dbReference>
<dbReference type="InterPro" id="IPR036291">
    <property type="entry name" value="NAD(P)-bd_dom_sf"/>
</dbReference>
<dbReference type="Pfam" id="PF02558">
    <property type="entry name" value="ApbA"/>
    <property type="match status" value="1"/>
</dbReference>
<evidence type="ECO:0000259" key="5">
    <source>
        <dbReference type="Pfam" id="PF02558"/>
    </source>
</evidence>
<evidence type="ECO:0000256" key="4">
    <source>
        <dbReference type="RuleBase" id="RU362068"/>
    </source>
</evidence>
<dbReference type="EC" id="1.1.1.169" evidence="4"/>
<protein>
    <recommendedName>
        <fullName evidence="4">2-dehydropantoate 2-reductase</fullName>
        <ecNumber evidence="4">1.1.1.169</ecNumber>
    </recommendedName>
    <alternativeName>
        <fullName evidence="4">Ketopantoate reductase</fullName>
    </alternativeName>
</protein>
<dbReference type="EMBL" id="CP025198">
    <property type="protein sequence ID" value="AXE38994.1"/>
    <property type="molecule type" value="Genomic_DNA"/>
</dbReference>
<dbReference type="SUPFAM" id="SSF48179">
    <property type="entry name" value="6-phosphogluconate dehydrogenase C-terminal domain-like"/>
    <property type="match status" value="1"/>
</dbReference>
<dbReference type="GO" id="GO:0008677">
    <property type="term" value="F:2-dehydropantoate 2-reductase activity"/>
    <property type="evidence" value="ECO:0007669"/>
    <property type="project" value="UniProtKB-EC"/>
</dbReference>
<evidence type="ECO:0000256" key="3">
    <source>
        <dbReference type="ARBA" id="ARBA00023002"/>
    </source>
</evidence>
<evidence type="ECO:0000313" key="7">
    <source>
        <dbReference type="EMBL" id="AXE38994.1"/>
    </source>
</evidence>
<evidence type="ECO:0000256" key="2">
    <source>
        <dbReference type="ARBA" id="ARBA00022857"/>
    </source>
</evidence>
<evidence type="ECO:0000313" key="8">
    <source>
        <dbReference type="Proteomes" id="UP000251995"/>
    </source>
</evidence>
<comment type="function">
    <text evidence="4">Catalyzes the NADPH-dependent reduction of ketopantoate into pantoic acid.</text>
</comment>
<feature type="domain" description="Ketopantoate reductase N-terminal" evidence="5">
    <location>
        <begin position="3"/>
        <end position="151"/>
    </location>
</feature>
<name>A0A344UUP6_9ACTN</name>
<keyword evidence="8" id="KW-1185">Reference proteome</keyword>
<reference evidence="7 8" key="1">
    <citation type="submission" date="2017-12" db="EMBL/GenBank/DDBJ databases">
        <title>The whole genome sequence of the Acidipropionibacterium virtanenii sp. nov. type strain JS278.</title>
        <authorList>
            <person name="Laine P."/>
            <person name="Deptula P."/>
            <person name="Varmanen P."/>
            <person name="Auvinen P."/>
        </authorList>
    </citation>
    <scope>NUCLEOTIDE SEQUENCE [LARGE SCALE GENOMIC DNA]</scope>
    <source>
        <strain evidence="7 8">JS278</strain>
    </source>
</reference>
<accession>A0A344UUP6</accession>
<dbReference type="InterPro" id="IPR008927">
    <property type="entry name" value="6-PGluconate_DH-like_C_sf"/>
</dbReference>
<keyword evidence="3 4" id="KW-0560">Oxidoreductase</keyword>
<dbReference type="Pfam" id="PF08546">
    <property type="entry name" value="ApbA_C"/>
    <property type="match status" value="1"/>
</dbReference>
<evidence type="ECO:0000256" key="1">
    <source>
        <dbReference type="ARBA" id="ARBA00007870"/>
    </source>
</evidence>
<dbReference type="Gene3D" id="3.40.50.720">
    <property type="entry name" value="NAD(P)-binding Rossmann-like Domain"/>
    <property type="match status" value="1"/>
</dbReference>
<dbReference type="NCBIfam" id="TIGR00745">
    <property type="entry name" value="apbA_panE"/>
    <property type="match status" value="1"/>
</dbReference>
<dbReference type="GO" id="GO:0015940">
    <property type="term" value="P:pantothenate biosynthetic process"/>
    <property type="evidence" value="ECO:0007669"/>
    <property type="project" value="UniProtKB-UniPathway"/>
</dbReference>
<dbReference type="InterPro" id="IPR051402">
    <property type="entry name" value="KPR-Related"/>
</dbReference>
<dbReference type="InterPro" id="IPR013328">
    <property type="entry name" value="6PGD_dom2"/>
</dbReference>
<keyword evidence="4" id="KW-0566">Pantothenate biosynthesis</keyword>
<evidence type="ECO:0000259" key="6">
    <source>
        <dbReference type="Pfam" id="PF08546"/>
    </source>
</evidence>
<dbReference type="AlphaFoldDB" id="A0A344UUP6"/>
<dbReference type="RefSeq" id="WP_114044915.1">
    <property type="nucleotide sequence ID" value="NZ_CP025198.1"/>
</dbReference>
<dbReference type="InterPro" id="IPR003710">
    <property type="entry name" value="ApbA"/>
</dbReference>
<proteinExistence type="inferred from homology"/>
<comment type="similarity">
    <text evidence="1 4">Belongs to the ketopantoate reductase family.</text>
</comment>
<dbReference type="Gene3D" id="1.10.1040.10">
    <property type="entry name" value="N-(1-d-carboxylethyl)-l-norvaline Dehydrogenase, domain 2"/>
    <property type="match status" value="1"/>
</dbReference>
<dbReference type="InterPro" id="IPR013332">
    <property type="entry name" value="KPR_N"/>
</dbReference>